<dbReference type="RefSeq" id="WP_073133966.1">
    <property type="nucleotide sequence ID" value="NZ_FQZF01000009.1"/>
</dbReference>
<feature type="domain" description="Thioesterase" evidence="1">
    <location>
        <begin position="51"/>
        <end position="127"/>
    </location>
</feature>
<dbReference type="InterPro" id="IPR006683">
    <property type="entry name" value="Thioestr_dom"/>
</dbReference>
<dbReference type="PANTHER" id="PTHR43240:SF20">
    <property type="entry name" value="MEDIUM_LONG-CHAIN ACYL-COA THIOESTERASE YIGI"/>
    <property type="match status" value="1"/>
</dbReference>
<dbReference type="SUPFAM" id="SSF54637">
    <property type="entry name" value="Thioesterase/thiol ester dehydrase-isomerase"/>
    <property type="match status" value="1"/>
</dbReference>
<dbReference type="PANTHER" id="PTHR43240">
    <property type="entry name" value="1,4-DIHYDROXY-2-NAPHTHOYL-COA THIOESTERASE 1"/>
    <property type="match status" value="1"/>
</dbReference>
<dbReference type="CDD" id="cd03443">
    <property type="entry name" value="PaaI_thioesterase"/>
    <property type="match status" value="1"/>
</dbReference>
<proteinExistence type="predicted"/>
<dbReference type="GO" id="GO:0016790">
    <property type="term" value="F:thiolester hydrolase activity"/>
    <property type="evidence" value="ECO:0007669"/>
    <property type="project" value="UniProtKB-ARBA"/>
</dbReference>
<name>A0A1M6H2G5_9PROT</name>
<dbReference type="EMBL" id="FQZF01000009">
    <property type="protein sequence ID" value="SHJ16365.1"/>
    <property type="molecule type" value="Genomic_DNA"/>
</dbReference>
<dbReference type="AlphaFoldDB" id="A0A1M6H2G5"/>
<dbReference type="STRING" id="198092.SAMN02745194_01902"/>
<dbReference type="Proteomes" id="UP000184387">
    <property type="component" value="Unassembled WGS sequence"/>
</dbReference>
<organism evidence="2 3">
    <name type="scientific">Muricoccus roseus</name>
    <dbReference type="NCBI Taxonomy" id="198092"/>
    <lineage>
        <taxon>Bacteria</taxon>
        <taxon>Pseudomonadati</taxon>
        <taxon>Pseudomonadota</taxon>
        <taxon>Alphaproteobacteria</taxon>
        <taxon>Acetobacterales</taxon>
        <taxon>Roseomonadaceae</taxon>
        <taxon>Muricoccus</taxon>
    </lineage>
</organism>
<evidence type="ECO:0000313" key="3">
    <source>
        <dbReference type="Proteomes" id="UP000184387"/>
    </source>
</evidence>
<evidence type="ECO:0000313" key="2">
    <source>
        <dbReference type="EMBL" id="SHJ16365.1"/>
    </source>
</evidence>
<reference evidence="2 3" key="1">
    <citation type="submission" date="2016-11" db="EMBL/GenBank/DDBJ databases">
        <authorList>
            <person name="Jaros S."/>
            <person name="Januszkiewicz K."/>
            <person name="Wedrychowicz H."/>
        </authorList>
    </citation>
    <scope>NUCLEOTIDE SEQUENCE [LARGE SCALE GENOMIC DNA]</scope>
    <source>
        <strain evidence="2 3">DSM 14916</strain>
    </source>
</reference>
<dbReference type="Pfam" id="PF03061">
    <property type="entry name" value="4HBT"/>
    <property type="match status" value="1"/>
</dbReference>
<accession>A0A1M6H2G5</accession>
<sequence>MSAPAFDPAAEGWAPRAPIGFSGLTGPLWSRPEGDGWAYGILADSRHVNGHGIVHGGMLMTLLDNAMGVTVWHAGGLRPVVTMQLNTHFLASAHPGEFLEARGEIIRVANSVIFVRGMITVGERKVAAGDGVWKVLAAKPGAPKREGDPA</sequence>
<dbReference type="Gene3D" id="3.10.129.10">
    <property type="entry name" value="Hotdog Thioesterase"/>
    <property type="match status" value="1"/>
</dbReference>
<dbReference type="InterPro" id="IPR029069">
    <property type="entry name" value="HotDog_dom_sf"/>
</dbReference>
<dbReference type="OrthoDB" id="3477511at2"/>
<protein>
    <submittedName>
        <fullName evidence="2">Uncharacterized domain 1-containing protein</fullName>
    </submittedName>
</protein>
<gene>
    <name evidence="2" type="ORF">SAMN02745194_01902</name>
</gene>
<evidence type="ECO:0000259" key="1">
    <source>
        <dbReference type="Pfam" id="PF03061"/>
    </source>
</evidence>
<keyword evidence="3" id="KW-1185">Reference proteome</keyword>